<evidence type="ECO:0000259" key="3">
    <source>
        <dbReference type="PROSITE" id="PS00028"/>
    </source>
</evidence>
<evidence type="ECO:0000313" key="5">
    <source>
        <dbReference type="Proteomes" id="UP000694580"/>
    </source>
</evidence>
<sequence>MAAFIAHPSVRIKGTEHTYTPVLCQDKSCRPQEKGVHMHCPLCSVSEAYQDPIILRAHYRIKHVDKGIDFAGLKVLRCCNHCEIVGTIKGEKRFKGAHWHCYRCRNGFNRRDEAIKHFKTHFRNPHTTFQIQVTQEVNSRQYYDQSAEAHPKAYSGLSVSLSPCAVGSTFGSILTRPALSPSVTTETLLTVEPKESPMDNGIILGAEEEVGACQNSNQTQTLVVMNPDREMDNLIYEEATSIVSQQGGESLEKQMFELHQQNEILSREKESVERRLKAEIQQLKEQVASLVQSNVKMFEELQMYRSSENNQLKVEKLIETLEAQHRELLQTQLAALRREVLHETDSLPINGHTVVLELTLDNENCVRREATEEPPHEEEQTEEKPELQMEDISPSMDIGKVQLDLKSGNESLEPAKLVQESNMSMAGAPSYTDTVPEEQGMSLSQLSRKRASEDEAGTTGKIKVQRFG</sequence>
<dbReference type="AlphaFoldDB" id="A0AAY4EQX8"/>
<feature type="domain" description="C2H2-type" evidence="3">
    <location>
        <begin position="101"/>
        <end position="121"/>
    </location>
</feature>
<feature type="region of interest" description="Disordered" evidence="2">
    <location>
        <begin position="369"/>
        <end position="388"/>
    </location>
</feature>
<reference evidence="4 5" key="1">
    <citation type="submission" date="2020-06" db="EMBL/GenBank/DDBJ databases">
        <authorList>
            <consortium name="Wellcome Sanger Institute Data Sharing"/>
        </authorList>
    </citation>
    <scope>NUCLEOTIDE SEQUENCE [LARGE SCALE GENOMIC DNA]</scope>
</reference>
<proteinExistence type="predicted"/>
<protein>
    <recommendedName>
        <fullName evidence="3">C2H2-type domain-containing protein</fullName>
    </recommendedName>
</protein>
<dbReference type="Ensembl" id="ENSDCDT00010070340.1">
    <property type="protein sequence ID" value="ENSDCDP00010059616.1"/>
    <property type="gene ID" value="ENSDCDG00010033305.1"/>
</dbReference>
<evidence type="ECO:0000256" key="1">
    <source>
        <dbReference type="SAM" id="Coils"/>
    </source>
</evidence>
<feature type="coiled-coil region" evidence="1">
    <location>
        <begin position="255"/>
        <end position="324"/>
    </location>
</feature>
<dbReference type="Proteomes" id="UP000694580">
    <property type="component" value="Chromosome 3"/>
</dbReference>
<accession>A0AAY4EQX8</accession>
<reference evidence="4" key="2">
    <citation type="submission" date="2025-08" db="UniProtKB">
        <authorList>
            <consortium name="Ensembl"/>
        </authorList>
    </citation>
    <scope>IDENTIFICATION</scope>
</reference>
<gene>
    <name evidence="4" type="primary">zgc:193801</name>
</gene>
<evidence type="ECO:0000313" key="4">
    <source>
        <dbReference type="Ensembl" id="ENSDCDP00010059616.1"/>
    </source>
</evidence>
<dbReference type="GeneTree" id="ENSGT00670000099470"/>
<reference evidence="4" key="3">
    <citation type="submission" date="2025-09" db="UniProtKB">
        <authorList>
            <consortium name="Ensembl"/>
        </authorList>
    </citation>
    <scope>IDENTIFICATION</scope>
</reference>
<keyword evidence="5" id="KW-1185">Reference proteome</keyword>
<organism evidence="4 5">
    <name type="scientific">Denticeps clupeoides</name>
    <name type="common">denticle herring</name>
    <dbReference type="NCBI Taxonomy" id="299321"/>
    <lineage>
        <taxon>Eukaryota</taxon>
        <taxon>Metazoa</taxon>
        <taxon>Chordata</taxon>
        <taxon>Craniata</taxon>
        <taxon>Vertebrata</taxon>
        <taxon>Euteleostomi</taxon>
        <taxon>Actinopterygii</taxon>
        <taxon>Neopterygii</taxon>
        <taxon>Teleostei</taxon>
        <taxon>Clupei</taxon>
        <taxon>Clupeiformes</taxon>
        <taxon>Denticipitoidei</taxon>
        <taxon>Denticipitidae</taxon>
        <taxon>Denticeps</taxon>
    </lineage>
</organism>
<name>A0AAY4EQX8_9TELE</name>
<feature type="region of interest" description="Disordered" evidence="2">
    <location>
        <begin position="421"/>
        <end position="468"/>
    </location>
</feature>
<feature type="compositionally biased region" description="Basic and acidic residues" evidence="2">
    <location>
        <begin position="369"/>
        <end position="387"/>
    </location>
</feature>
<evidence type="ECO:0000256" key="2">
    <source>
        <dbReference type="SAM" id="MobiDB-lite"/>
    </source>
</evidence>
<dbReference type="InterPro" id="IPR013087">
    <property type="entry name" value="Znf_C2H2_type"/>
</dbReference>
<keyword evidence="1" id="KW-0175">Coiled coil</keyword>
<dbReference type="PROSITE" id="PS00028">
    <property type="entry name" value="ZINC_FINGER_C2H2_1"/>
    <property type="match status" value="1"/>
</dbReference>